<feature type="non-terminal residue" evidence="2">
    <location>
        <position position="1"/>
    </location>
</feature>
<accession>A0A7J6UPC9</accession>
<name>A0A7J6UPC9_PEROL</name>
<organism evidence="2 3">
    <name type="scientific">Perkinsus olseni</name>
    <name type="common">Perkinsus atlanticus</name>
    <dbReference type="NCBI Taxonomy" id="32597"/>
    <lineage>
        <taxon>Eukaryota</taxon>
        <taxon>Sar</taxon>
        <taxon>Alveolata</taxon>
        <taxon>Perkinsozoa</taxon>
        <taxon>Perkinsea</taxon>
        <taxon>Perkinsida</taxon>
        <taxon>Perkinsidae</taxon>
        <taxon>Perkinsus</taxon>
    </lineage>
</organism>
<sequence>CGHHWEDRAVGEETVCKKEPKSDIITALCAAELTLHGPIGYRQTSSSSVIGPWPFMSFCFSRAAAMLLLAFPLLSTITAVAAADSELFAVPSRIRFSKPLVGSSAPS</sequence>
<evidence type="ECO:0000256" key="1">
    <source>
        <dbReference type="SAM" id="Phobius"/>
    </source>
</evidence>
<comment type="caution">
    <text evidence="2">The sequence shown here is derived from an EMBL/GenBank/DDBJ whole genome shotgun (WGS) entry which is preliminary data.</text>
</comment>
<feature type="transmembrane region" description="Helical" evidence="1">
    <location>
        <begin position="63"/>
        <end position="83"/>
    </location>
</feature>
<keyword evidence="1" id="KW-1133">Transmembrane helix</keyword>
<gene>
    <name evidence="2" type="ORF">FOZ63_024184</name>
</gene>
<keyword evidence="1" id="KW-0472">Membrane</keyword>
<proteinExistence type="predicted"/>
<dbReference type="EMBL" id="JABANO010000583">
    <property type="protein sequence ID" value="KAF4759103.1"/>
    <property type="molecule type" value="Genomic_DNA"/>
</dbReference>
<evidence type="ECO:0000313" key="3">
    <source>
        <dbReference type="Proteomes" id="UP000553632"/>
    </source>
</evidence>
<keyword evidence="1" id="KW-0812">Transmembrane</keyword>
<feature type="non-terminal residue" evidence="2">
    <location>
        <position position="107"/>
    </location>
</feature>
<evidence type="ECO:0000313" key="2">
    <source>
        <dbReference type="EMBL" id="KAF4759103.1"/>
    </source>
</evidence>
<protein>
    <submittedName>
        <fullName evidence="2">Uncharacterized protein</fullName>
    </submittedName>
</protein>
<keyword evidence="3" id="KW-1185">Reference proteome</keyword>
<dbReference type="AlphaFoldDB" id="A0A7J6UPC9"/>
<dbReference type="Proteomes" id="UP000553632">
    <property type="component" value="Unassembled WGS sequence"/>
</dbReference>
<reference evidence="2 3" key="1">
    <citation type="submission" date="2020-04" db="EMBL/GenBank/DDBJ databases">
        <title>Perkinsus olseni comparative genomics.</title>
        <authorList>
            <person name="Bogema D.R."/>
        </authorList>
    </citation>
    <scope>NUCLEOTIDE SEQUENCE [LARGE SCALE GENOMIC DNA]</scope>
    <source>
        <strain evidence="2 3">ATCC PRA-207</strain>
    </source>
</reference>